<accession>A0A8C6YX24</accession>
<reference evidence="1" key="2">
    <citation type="submission" date="2025-09" db="UniProtKB">
        <authorList>
            <consortium name="Ensembl"/>
        </authorList>
    </citation>
    <scope>IDENTIFICATION</scope>
</reference>
<evidence type="ECO:0000313" key="1">
    <source>
        <dbReference type="Ensembl" id="ENSNPEP00000003557.1"/>
    </source>
</evidence>
<dbReference type="Ensembl" id="ENSNPET00000003632.1">
    <property type="protein sequence ID" value="ENSNPEP00000003557.1"/>
    <property type="gene ID" value="ENSNPEG00000002725.1"/>
</dbReference>
<dbReference type="AlphaFoldDB" id="A0A8C6YX24"/>
<keyword evidence="2" id="KW-1185">Reference proteome</keyword>
<evidence type="ECO:0000313" key="2">
    <source>
        <dbReference type="Proteomes" id="UP000694420"/>
    </source>
</evidence>
<sequence>MEAQSHSSTATEKKKVENSIVKCSSRTDVSEKAVASSTTSNGEWAPFTSFDFCNGWHQKTKCILTSQNCKCFNSLHWLPHLTILHVLCLSRDCVISPPTLSLFL</sequence>
<protein>
    <submittedName>
        <fullName evidence="1">Uncharacterized protein</fullName>
    </submittedName>
</protein>
<organism evidence="1 2">
    <name type="scientific">Nothoprocta perdicaria</name>
    <name type="common">Chilean tinamou</name>
    <name type="synonym">Crypturus perdicarius</name>
    <dbReference type="NCBI Taxonomy" id="30464"/>
    <lineage>
        <taxon>Eukaryota</taxon>
        <taxon>Metazoa</taxon>
        <taxon>Chordata</taxon>
        <taxon>Craniata</taxon>
        <taxon>Vertebrata</taxon>
        <taxon>Euteleostomi</taxon>
        <taxon>Archelosauria</taxon>
        <taxon>Archosauria</taxon>
        <taxon>Dinosauria</taxon>
        <taxon>Saurischia</taxon>
        <taxon>Theropoda</taxon>
        <taxon>Coelurosauria</taxon>
        <taxon>Aves</taxon>
        <taxon>Palaeognathae</taxon>
        <taxon>Tinamiformes</taxon>
        <taxon>Tinamidae</taxon>
        <taxon>Nothoprocta</taxon>
    </lineage>
</organism>
<dbReference type="Proteomes" id="UP000694420">
    <property type="component" value="Unplaced"/>
</dbReference>
<reference evidence="1" key="1">
    <citation type="submission" date="2025-08" db="UniProtKB">
        <authorList>
            <consortium name="Ensembl"/>
        </authorList>
    </citation>
    <scope>IDENTIFICATION</scope>
</reference>
<name>A0A8C6YX24_NOTPE</name>
<proteinExistence type="predicted"/>